<comment type="similarity">
    <text evidence="2">Belongs to the hyi family.</text>
</comment>
<evidence type="ECO:0000256" key="3">
    <source>
        <dbReference type="PIRSR" id="PIRSR006241-50"/>
    </source>
</evidence>
<dbReference type="EC" id="5.3.1.35" evidence="5"/>
<dbReference type="EMBL" id="JAZHOF010000002">
    <property type="protein sequence ID" value="MEJ8571145.1"/>
    <property type="molecule type" value="Genomic_DNA"/>
</dbReference>
<feature type="active site" description="Proton donor/acceptor" evidence="3">
    <location>
        <position position="240"/>
    </location>
</feature>
<evidence type="ECO:0000256" key="2">
    <source>
        <dbReference type="PIRNR" id="PIRNR006241"/>
    </source>
</evidence>
<comment type="caution">
    <text evidence="5">The sequence shown here is derived from an EMBL/GenBank/DDBJ whole genome shotgun (WGS) entry which is preliminary data.</text>
</comment>
<dbReference type="PANTHER" id="PTHR43489">
    <property type="entry name" value="ISOMERASE"/>
    <property type="match status" value="1"/>
</dbReference>
<dbReference type="PIRSF" id="PIRSF006241">
    <property type="entry name" value="HyI"/>
    <property type="match status" value="1"/>
</dbReference>
<feature type="active site" description="Proton donor/acceptor" evidence="3">
    <location>
        <position position="143"/>
    </location>
</feature>
<dbReference type="InterPro" id="IPR026040">
    <property type="entry name" value="HyI-like"/>
</dbReference>
<dbReference type="InterPro" id="IPR050417">
    <property type="entry name" value="Sugar_Epim/Isomerase"/>
</dbReference>
<gene>
    <name evidence="5" type="primary">otnI</name>
    <name evidence="5" type="ORF">V3328_06655</name>
</gene>
<name>A0AAW9RS82_9HYPH</name>
<dbReference type="InterPro" id="IPR036237">
    <property type="entry name" value="Xyl_isomerase-like_sf"/>
</dbReference>
<dbReference type="NCBIfam" id="NF043033">
    <property type="entry name" value="OxoTetrIsom"/>
    <property type="match status" value="1"/>
</dbReference>
<evidence type="ECO:0000256" key="1">
    <source>
        <dbReference type="ARBA" id="ARBA00023235"/>
    </source>
</evidence>
<dbReference type="FunFam" id="3.20.20.150:FF:000007">
    <property type="entry name" value="Hydroxypyruvate isomerase"/>
    <property type="match status" value="1"/>
</dbReference>
<reference evidence="5 6" key="1">
    <citation type="submission" date="2024-02" db="EMBL/GenBank/DDBJ databases">
        <title>Genome analysis and characterization of Microbaculum marinisediminis sp. nov., isolated from marine sediment.</title>
        <authorList>
            <person name="Du Z.-J."/>
            <person name="Ye Y.-Q."/>
            <person name="Zhang Z.-R."/>
            <person name="Yuan S.-M."/>
            <person name="Zhang X.-Y."/>
        </authorList>
    </citation>
    <scope>NUCLEOTIDE SEQUENCE [LARGE SCALE GENOMIC DNA]</scope>
    <source>
        <strain evidence="5 6">SDUM1044001</strain>
    </source>
</reference>
<sequence length="262" mass="29062">MLRFAANLSMMFTELPFMERFAAARQAGFNGVEFLFPYDFDAGDLAAQLAAYDLKQVLFNLYPGDFSAGERGLAAMPGREADFEASVSQALAYADALGCSLLHCMAGVPTPSDDPERVRDTYIGNLRRAAAEASAHGVTILIEPINLRDNPGYFLSDLGEARRIIESVAVDNLRLQLDLYHRQVTRGDLIHAIRDYLDIARHVQIANPPDRADPGTGEINYPFVFAELETLGYDGWIGCEYRPPAATTDSLAWFEPYMTRTH</sequence>
<organism evidence="5 6">
    <name type="scientific">Microbaculum marinum</name>
    <dbReference type="NCBI Taxonomy" id="1764581"/>
    <lineage>
        <taxon>Bacteria</taxon>
        <taxon>Pseudomonadati</taxon>
        <taxon>Pseudomonadota</taxon>
        <taxon>Alphaproteobacteria</taxon>
        <taxon>Hyphomicrobiales</taxon>
        <taxon>Tepidamorphaceae</taxon>
        <taxon>Microbaculum</taxon>
    </lineage>
</organism>
<dbReference type="InterPro" id="IPR013022">
    <property type="entry name" value="Xyl_isomerase-like_TIM-brl"/>
</dbReference>
<evidence type="ECO:0000313" key="5">
    <source>
        <dbReference type="EMBL" id="MEJ8571145.1"/>
    </source>
</evidence>
<proteinExistence type="inferred from homology"/>
<evidence type="ECO:0000313" key="6">
    <source>
        <dbReference type="Proteomes" id="UP001378188"/>
    </source>
</evidence>
<dbReference type="AlphaFoldDB" id="A0AAW9RS82"/>
<keyword evidence="6" id="KW-1185">Reference proteome</keyword>
<accession>A0AAW9RS82</accession>
<dbReference type="PANTHER" id="PTHR43489:SF6">
    <property type="entry name" value="HYDROXYPYRUVATE ISOMERASE-RELATED"/>
    <property type="match status" value="1"/>
</dbReference>
<dbReference type="Proteomes" id="UP001378188">
    <property type="component" value="Unassembled WGS sequence"/>
</dbReference>
<protein>
    <submittedName>
        <fullName evidence="5">2-oxo-tetronate isomerase</fullName>
        <ecNumber evidence="5">5.3.1.35</ecNumber>
    </submittedName>
</protein>
<dbReference type="Gene3D" id="3.20.20.150">
    <property type="entry name" value="Divalent-metal-dependent TIM barrel enzymes"/>
    <property type="match status" value="1"/>
</dbReference>
<dbReference type="InterPro" id="IPR053398">
    <property type="entry name" value="HPT_OtnI_isomerases"/>
</dbReference>
<dbReference type="RefSeq" id="WP_340328828.1">
    <property type="nucleotide sequence ID" value="NZ_JAZHOF010000002.1"/>
</dbReference>
<keyword evidence="1 2" id="KW-0413">Isomerase</keyword>
<dbReference type="GO" id="GO:0008903">
    <property type="term" value="F:hydroxypyruvate isomerase activity"/>
    <property type="evidence" value="ECO:0007669"/>
    <property type="project" value="TreeGrafter"/>
</dbReference>
<dbReference type="SUPFAM" id="SSF51658">
    <property type="entry name" value="Xylose isomerase-like"/>
    <property type="match status" value="1"/>
</dbReference>
<feature type="domain" description="Xylose isomerase-like TIM barrel" evidence="4">
    <location>
        <begin position="21"/>
        <end position="255"/>
    </location>
</feature>
<dbReference type="Pfam" id="PF01261">
    <property type="entry name" value="AP_endonuc_2"/>
    <property type="match status" value="1"/>
</dbReference>
<evidence type="ECO:0000259" key="4">
    <source>
        <dbReference type="Pfam" id="PF01261"/>
    </source>
</evidence>
<dbReference type="GO" id="GO:0046487">
    <property type="term" value="P:glyoxylate metabolic process"/>
    <property type="evidence" value="ECO:0007669"/>
    <property type="project" value="TreeGrafter"/>
</dbReference>